<evidence type="ECO:0000256" key="1">
    <source>
        <dbReference type="PROSITE-ProRule" id="PRU00325"/>
    </source>
</evidence>
<name>A0ABW4SIJ2_9BACL</name>
<comment type="caution">
    <text evidence="3">The sequence shown here is derived from an EMBL/GenBank/DDBJ whole genome shotgun (WGS) entry which is preliminary data.</text>
</comment>
<dbReference type="EMBL" id="JBHUGI010000034">
    <property type="protein sequence ID" value="MFD1929343.1"/>
    <property type="molecule type" value="Genomic_DNA"/>
</dbReference>
<sequence>MHMTVERVSYLHEEEIAKLMNVIKHSLHPEDSGEALIVRRALALVRNGAIDSYTYDSVEEKILVKISGVEIVDVKISFNDLNTECTCSHNGWCAHRTAVIFHLYLQFHSLTDWVHEWRRTEAEQLVLTISDRTPEAWNDVLTRLTRPLRTIELQENPAVFIHEFSLIDQKAIPLAPFEWEWKPLFDVYYRLQALDAAWPYVYAHLGDNESSFSYGKWYVKNWVTDQLRKLHDSVIALSTKPKLFSTDAFHEQLKYMVRTFTLKNTGLFNERFQAYRSFWEHLFVENTLRKKELELLKKEETSEAVILISLFDILNGNHEQLDDLVQHVTSDNFTNWLPLADLADVEGDTESLAAIMRALLPFIGEHLTQSVQLARRSVFVRKIDGLLESANFPEDERENMFSYYGETGVDVYADFLVERERFHEWAALMHRYNVSYDVAEAGGLKIALSEDPAAVLPLLHRYATAFINERNRQSYRRAVKLFKKMKTGSKKSGKSEFWNRYVDTVRDKNRRLRALMEEMEKGNLNL</sequence>
<keyword evidence="1" id="KW-0479">Metal-binding</keyword>
<dbReference type="InterPro" id="IPR007527">
    <property type="entry name" value="Znf_SWIM"/>
</dbReference>
<organism evidence="3 4">
    <name type="scientific">Sporosarcina siberiensis</name>
    <dbReference type="NCBI Taxonomy" id="1365606"/>
    <lineage>
        <taxon>Bacteria</taxon>
        <taxon>Bacillati</taxon>
        <taxon>Bacillota</taxon>
        <taxon>Bacilli</taxon>
        <taxon>Bacillales</taxon>
        <taxon>Caryophanaceae</taxon>
        <taxon>Sporosarcina</taxon>
    </lineage>
</organism>
<feature type="domain" description="SWIM-type" evidence="2">
    <location>
        <begin position="72"/>
        <end position="104"/>
    </location>
</feature>
<keyword evidence="1" id="KW-0862">Zinc</keyword>
<reference evidence="4" key="1">
    <citation type="journal article" date="2019" name="Int. J. Syst. Evol. Microbiol.">
        <title>The Global Catalogue of Microorganisms (GCM) 10K type strain sequencing project: providing services to taxonomists for standard genome sequencing and annotation.</title>
        <authorList>
            <consortium name="The Broad Institute Genomics Platform"/>
            <consortium name="The Broad Institute Genome Sequencing Center for Infectious Disease"/>
            <person name="Wu L."/>
            <person name="Ma J."/>
        </authorList>
    </citation>
    <scope>NUCLEOTIDE SEQUENCE [LARGE SCALE GENOMIC DNA]</scope>
    <source>
        <strain evidence="4">CGMCC 4.7177</strain>
    </source>
</reference>
<dbReference type="Proteomes" id="UP001597218">
    <property type="component" value="Unassembled WGS sequence"/>
</dbReference>
<gene>
    <name evidence="3" type="ORF">ACFSFY_14975</name>
</gene>
<proteinExistence type="predicted"/>
<keyword evidence="1" id="KW-0863">Zinc-finger</keyword>
<protein>
    <recommendedName>
        <fullName evidence="2">SWIM-type domain-containing protein</fullName>
    </recommendedName>
</protein>
<evidence type="ECO:0000259" key="2">
    <source>
        <dbReference type="PROSITE" id="PS50966"/>
    </source>
</evidence>
<dbReference type="PROSITE" id="PS50966">
    <property type="entry name" value="ZF_SWIM"/>
    <property type="match status" value="1"/>
</dbReference>
<evidence type="ECO:0000313" key="4">
    <source>
        <dbReference type="Proteomes" id="UP001597218"/>
    </source>
</evidence>
<keyword evidence="4" id="KW-1185">Reference proteome</keyword>
<accession>A0ABW4SIJ2</accession>
<evidence type="ECO:0000313" key="3">
    <source>
        <dbReference type="EMBL" id="MFD1929343.1"/>
    </source>
</evidence>
<dbReference type="RefSeq" id="WP_381539396.1">
    <property type="nucleotide sequence ID" value="NZ_JBHUGI010000034.1"/>
</dbReference>